<evidence type="ECO:0000256" key="1">
    <source>
        <dbReference type="SAM" id="MobiDB-lite"/>
    </source>
</evidence>
<protein>
    <recommendedName>
        <fullName evidence="2">Glutaredoxin domain-containing protein</fullName>
    </recommendedName>
</protein>
<dbReference type="GO" id="GO:0005634">
    <property type="term" value="C:nucleus"/>
    <property type="evidence" value="ECO:0007669"/>
    <property type="project" value="TreeGrafter"/>
</dbReference>
<evidence type="ECO:0000313" key="3">
    <source>
        <dbReference type="EMBL" id="KAG7730835.1"/>
    </source>
</evidence>
<name>A0AAN6I2Q9_9ASCO</name>
<dbReference type="GO" id="GO:0034599">
    <property type="term" value="P:cellular response to oxidative stress"/>
    <property type="evidence" value="ECO:0007669"/>
    <property type="project" value="TreeGrafter"/>
</dbReference>
<dbReference type="InterPro" id="IPR036249">
    <property type="entry name" value="Thioredoxin-like_sf"/>
</dbReference>
<organism evidence="3 6">
    <name type="scientific">Ogataea haglerorum</name>
    <dbReference type="NCBI Taxonomy" id="1937702"/>
    <lineage>
        <taxon>Eukaryota</taxon>
        <taxon>Fungi</taxon>
        <taxon>Dikarya</taxon>
        <taxon>Ascomycota</taxon>
        <taxon>Saccharomycotina</taxon>
        <taxon>Pichiomycetes</taxon>
        <taxon>Pichiales</taxon>
        <taxon>Pichiaceae</taxon>
        <taxon>Ogataea</taxon>
    </lineage>
</organism>
<dbReference type="GO" id="GO:0015038">
    <property type="term" value="F:glutathione disulfide oxidoreductase activity"/>
    <property type="evidence" value="ECO:0007669"/>
    <property type="project" value="TreeGrafter"/>
</dbReference>
<dbReference type="Proteomes" id="UP000697297">
    <property type="component" value="Unassembled WGS sequence"/>
</dbReference>
<evidence type="ECO:0000259" key="2">
    <source>
        <dbReference type="Pfam" id="PF00462"/>
    </source>
</evidence>
<feature type="region of interest" description="Disordered" evidence="1">
    <location>
        <begin position="139"/>
        <end position="160"/>
    </location>
</feature>
<sequence>MASAQDLVKQHRFLMLSKSWCPDCHYAIAVFKKYNVLDKITLVELDKMPPKEAAELEKQFTALSGRKWVPTIFFNGAVFGTEQTLKELESRDLLPSAFEKAAWHPDGCERQGDLSQSGVRTVLRRGCCCAAHDHTSLRASKKGTSNGASNGRSNGRGEAKRALCTNSGSRRCRAGVCSCEQGHVAGGGARVIAGSPPLLHTLPQPTPLRQAPGLGAISLEVVPLDRSAGHLVQSCIN</sequence>
<dbReference type="AlphaFoldDB" id="A0AAN6I2Q9"/>
<gene>
    <name evidence="3" type="ORF">KL933_000630</name>
    <name evidence="4" type="ORF">KL946_000628</name>
</gene>
<dbReference type="GO" id="GO:0005737">
    <property type="term" value="C:cytoplasm"/>
    <property type="evidence" value="ECO:0007669"/>
    <property type="project" value="TreeGrafter"/>
</dbReference>
<feature type="compositionally biased region" description="Low complexity" evidence="1">
    <location>
        <begin position="143"/>
        <end position="153"/>
    </location>
</feature>
<comment type="caution">
    <text evidence="3">The sequence shown here is derived from an EMBL/GenBank/DDBJ whole genome shotgun (WGS) entry which is preliminary data.</text>
</comment>
<dbReference type="Pfam" id="PF00462">
    <property type="entry name" value="Glutaredoxin"/>
    <property type="match status" value="1"/>
</dbReference>
<proteinExistence type="predicted"/>
<dbReference type="EMBL" id="JAHLUN010000001">
    <property type="protein sequence ID" value="KAG7769345.1"/>
    <property type="molecule type" value="Genomic_DNA"/>
</dbReference>
<dbReference type="InterPro" id="IPR002109">
    <property type="entry name" value="Glutaredoxin"/>
</dbReference>
<keyword evidence="5" id="KW-1185">Reference proteome</keyword>
<dbReference type="Proteomes" id="UP000738402">
    <property type="component" value="Unassembled WGS sequence"/>
</dbReference>
<reference evidence="3 5" key="1">
    <citation type="journal article" date="2021" name="G3 (Bethesda)">
        <title>Genomic diversity, chromosomal rearrangements, and interspecies hybridization in the ogataea polymorpha species complex.</title>
        <authorList>
            <person name="Hanson S.J."/>
            <person name="Cinneide E.O."/>
            <person name="Salzberg L.I."/>
            <person name="Wolfe K.H."/>
            <person name="McGowan J."/>
            <person name="Fitzpatrick D.A."/>
            <person name="Matlin K."/>
        </authorList>
    </citation>
    <scope>NUCLEOTIDE SEQUENCE</scope>
    <source>
        <strain evidence="4">81-436-3</strain>
        <strain evidence="3">83-405-1</strain>
    </source>
</reference>
<dbReference type="EMBL" id="JAHLUH010000001">
    <property type="protein sequence ID" value="KAG7730835.1"/>
    <property type="molecule type" value="Genomic_DNA"/>
</dbReference>
<dbReference type="PANTHER" id="PTHR45694:SF18">
    <property type="entry name" value="GLUTAREDOXIN-1-RELATED"/>
    <property type="match status" value="1"/>
</dbReference>
<dbReference type="PANTHER" id="PTHR45694">
    <property type="entry name" value="GLUTAREDOXIN 2"/>
    <property type="match status" value="1"/>
</dbReference>
<evidence type="ECO:0000313" key="4">
    <source>
        <dbReference type="EMBL" id="KAG7769345.1"/>
    </source>
</evidence>
<evidence type="ECO:0000313" key="6">
    <source>
        <dbReference type="Proteomes" id="UP000738402"/>
    </source>
</evidence>
<accession>A0AAN6I2Q9</accession>
<dbReference type="Gene3D" id="3.40.30.10">
    <property type="entry name" value="Glutaredoxin"/>
    <property type="match status" value="1"/>
</dbReference>
<dbReference type="SUPFAM" id="SSF52833">
    <property type="entry name" value="Thioredoxin-like"/>
    <property type="match status" value="1"/>
</dbReference>
<evidence type="ECO:0000313" key="5">
    <source>
        <dbReference type="Proteomes" id="UP000697297"/>
    </source>
</evidence>
<dbReference type="PROSITE" id="PS51354">
    <property type="entry name" value="GLUTAREDOXIN_2"/>
    <property type="match status" value="1"/>
</dbReference>
<feature type="domain" description="Glutaredoxin" evidence="2">
    <location>
        <begin position="15"/>
        <end position="77"/>
    </location>
</feature>